<dbReference type="RefSeq" id="WP_054538374.1">
    <property type="nucleotide sequence ID" value="NZ_JACIEQ010000001.1"/>
</dbReference>
<organism evidence="2 3">
    <name type="scientific">Actibacterium naphthalenivorans</name>
    <dbReference type="NCBI Taxonomy" id="1614693"/>
    <lineage>
        <taxon>Bacteria</taxon>
        <taxon>Pseudomonadati</taxon>
        <taxon>Pseudomonadota</taxon>
        <taxon>Alphaproteobacteria</taxon>
        <taxon>Rhodobacterales</taxon>
        <taxon>Roseobacteraceae</taxon>
        <taxon>Actibacterium</taxon>
    </lineage>
</organism>
<dbReference type="InterPro" id="IPR003673">
    <property type="entry name" value="CoA-Trfase_fam_III"/>
</dbReference>
<proteinExistence type="predicted"/>
<dbReference type="Gene3D" id="3.30.1540.10">
    <property type="entry name" value="formyl-coa transferase, domain 3"/>
    <property type="match status" value="1"/>
</dbReference>
<dbReference type="InterPro" id="IPR044855">
    <property type="entry name" value="CoA-Trfase_III_dom3_sf"/>
</dbReference>
<dbReference type="SUPFAM" id="SSF89796">
    <property type="entry name" value="CoA-transferase family III (CaiB/BaiF)"/>
    <property type="match status" value="1"/>
</dbReference>
<gene>
    <name evidence="2" type="ORF">GGR17_000305</name>
</gene>
<dbReference type="Gene3D" id="3.40.50.10540">
    <property type="entry name" value="Crotonobetainyl-coa:carnitine coa-transferase, domain 1"/>
    <property type="match status" value="1"/>
</dbReference>
<comment type="caution">
    <text evidence="2">The sequence shown here is derived from an EMBL/GenBank/DDBJ whole genome shotgun (WGS) entry which is preliminary data.</text>
</comment>
<keyword evidence="1 2" id="KW-0808">Transferase</keyword>
<dbReference type="InterPro" id="IPR050483">
    <property type="entry name" value="CoA-transferase_III_domain"/>
</dbReference>
<dbReference type="AlphaFoldDB" id="A0A840C459"/>
<dbReference type="GO" id="GO:0008410">
    <property type="term" value="F:CoA-transferase activity"/>
    <property type="evidence" value="ECO:0007669"/>
    <property type="project" value="TreeGrafter"/>
</dbReference>
<evidence type="ECO:0000313" key="3">
    <source>
        <dbReference type="Proteomes" id="UP000585681"/>
    </source>
</evidence>
<evidence type="ECO:0000313" key="2">
    <source>
        <dbReference type="EMBL" id="MBB4020514.1"/>
    </source>
</evidence>
<dbReference type="InterPro" id="IPR023606">
    <property type="entry name" value="CoA-Trfase_III_dom_1_sf"/>
</dbReference>
<reference evidence="2" key="1">
    <citation type="submission" date="2020-08" db="EMBL/GenBank/DDBJ databases">
        <title>Genomic Encyclopedia of Type Strains, Phase IV (KMG-IV): sequencing the most valuable type-strain genomes for metagenomic binning, comparative biology and taxonomic classification.</title>
        <authorList>
            <person name="Goeker M."/>
        </authorList>
    </citation>
    <scope>NUCLEOTIDE SEQUENCE [LARGE SCALE GENOMIC DNA]</scope>
    <source>
        <strain evidence="2">DSM 105040</strain>
    </source>
</reference>
<dbReference type="Proteomes" id="UP000585681">
    <property type="component" value="Unassembled WGS sequence"/>
</dbReference>
<accession>A0A840C459</accession>
<name>A0A840C459_9RHOB</name>
<sequence>MTDEPADRPLRVIDFTLVMAGPFCTRMFADMGAEVIKVEPPTGDTMRGRPPMEDGKSRYFGHLNCGKHSLAADLKDPDDLALVRDLIATADVVVENYRPGVMERLGLGYETLCATNPRLIFCSISGFGQEGRAAKQPAYAPMIHAASGYDLALMGFSPDADRPAPTGMFVADVMAGVYAFGAVQAALYQREKTGAGQQIDVALMDSILSMMVYECQEAQAPQPRARHVYGPLKASDGFVIAAPLSQKNFDCLGVLLGGPDWIADERFASAAGREANWAEIMRHIEGWTATRSAADCERLMLEAGVPCARYRTVAEAMADPALGDRGLLQTIGDAGASYQVFNPPFQMSGCDVRARDRVPELDGARARLQREINAASVDATLVKST</sequence>
<protein>
    <submittedName>
        <fullName evidence="2">Crotonobetainyl-CoA:carnitine CoA-transferase CaiB-like acyl-CoA transferase</fullName>
    </submittedName>
</protein>
<keyword evidence="3" id="KW-1185">Reference proteome</keyword>
<dbReference type="PANTHER" id="PTHR48207:SF4">
    <property type="entry name" value="BLL6097 PROTEIN"/>
    <property type="match status" value="1"/>
</dbReference>
<dbReference type="Pfam" id="PF02515">
    <property type="entry name" value="CoA_transf_3"/>
    <property type="match status" value="1"/>
</dbReference>
<dbReference type="EMBL" id="JACIEQ010000001">
    <property type="protein sequence ID" value="MBB4020514.1"/>
    <property type="molecule type" value="Genomic_DNA"/>
</dbReference>
<dbReference type="PANTHER" id="PTHR48207">
    <property type="entry name" value="SUCCINATE--HYDROXYMETHYLGLUTARATE COA-TRANSFERASE"/>
    <property type="match status" value="1"/>
</dbReference>
<evidence type="ECO:0000256" key="1">
    <source>
        <dbReference type="ARBA" id="ARBA00022679"/>
    </source>
</evidence>